<evidence type="ECO:0000313" key="2">
    <source>
        <dbReference type="EMBL" id="KAJ8712372.1"/>
    </source>
</evidence>
<gene>
    <name evidence="2" type="ORF">PYW07_005214</name>
    <name evidence="1" type="ORF">PYW07_009390</name>
</gene>
<reference evidence="1" key="1">
    <citation type="submission" date="2023-03" db="EMBL/GenBank/DDBJ databases">
        <title>Chromosome-level genomes of two armyworms, Mythimna separata and Mythimna loreyi, provide insights into the biosynthesis and reception of sex pheromones.</title>
        <authorList>
            <person name="Zhao H."/>
        </authorList>
    </citation>
    <scope>NUCLEOTIDE SEQUENCE</scope>
    <source>
        <strain evidence="1">BeijingLab</strain>
        <tissue evidence="1">Pupa</tissue>
    </source>
</reference>
<dbReference type="Proteomes" id="UP001231518">
    <property type="component" value="Chromosome 17"/>
</dbReference>
<name>A0AAD7YBU9_MYTSE</name>
<dbReference type="EMBL" id="JARGEI010000023">
    <property type="protein sequence ID" value="KAJ8710024.1"/>
    <property type="molecule type" value="Genomic_DNA"/>
</dbReference>
<evidence type="ECO:0000313" key="1">
    <source>
        <dbReference type="EMBL" id="KAJ8710024.1"/>
    </source>
</evidence>
<proteinExistence type="predicted"/>
<sequence>MSRVCVNSPDLFCYICGEFTPKSKKKTLSDLIKQCYQAYFNRVVRNQDKSWVPKVCCLRCYTYLNGWCKGTTKKMPFGTPMVWMEPTNHAVDCYFCLTQLKFYWTATIKWDAICHLSCIFFTRIWTFSLKIWDQSVTNMANAFTKMLLHLKSDFKADGSLLCSRITVGALLERPLLLSTREKPATPKKLRHFN</sequence>
<dbReference type="AlphaFoldDB" id="A0AAD7YBU9"/>
<evidence type="ECO:0000313" key="3">
    <source>
        <dbReference type="Proteomes" id="UP001231518"/>
    </source>
</evidence>
<accession>A0AAD7YBU9</accession>
<organism evidence="1 3">
    <name type="scientific">Mythimna separata</name>
    <name type="common">Oriental armyworm</name>
    <name type="synonym">Pseudaletia separata</name>
    <dbReference type="NCBI Taxonomy" id="271217"/>
    <lineage>
        <taxon>Eukaryota</taxon>
        <taxon>Metazoa</taxon>
        <taxon>Ecdysozoa</taxon>
        <taxon>Arthropoda</taxon>
        <taxon>Hexapoda</taxon>
        <taxon>Insecta</taxon>
        <taxon>Pterygota</taxon>
        <taxon>Neoptera</taxon>
        <taxon>Endopterygota</taxon>
        <taxon>Lepidoptera</taxon>
        <taxon>Glossata</taxon>
        <taxon>Ditrysia</taxon>
        <taxon>Noctuoidea</taxon>
        <taxon>Noctuidae</taxon>
        <taxon>Noctuinae</taxon>
        <taxon>Hadenini</taxon>
        <taxon>Mythimna</taxon>
    </lineage>
</organism>
<dbReference type="EMBL" id="JARGEI010000021">
    <property type="protein sequence ID" value="KAJ8712372.1"/>
    <property type="molecule type" value="Genomic_DNA"/>
</dbReference>
<comment type="caution">
    <text evidence="1">The sequence shown here is derived from an EMBL/GenBank/DDBJ whole genome shotgun (WGS) entry which is preliminary data.</text>
</comment>
<protein>
    <submittedName>
        <fullName evidence="1">Uncharacterized protein</fullName>
    </submittedName>
</protein>
<keyword evidence="3" id="KW-1185">Reference proteome</keyword>
<dbReference type="Proteomes" id="UP001231518">
    <property type="component" value="Chromosome 23"/>
</dbReference>